<evidence type="ECO:0000256" key="3">
    <source>
        <dbReference type="ARBA" id="ARBA00022514"/>
    </source>
</evidence>
<evidence type="ECO:0000256" key="5">
    <source>
        <dbReference type="ARBA" id="ARBA00023235"/>
    </source>
</evidence>
<gene>
    <name evidence="13" type="ORF">FJAP1339_LOCUS8386</name>
</gene>
<dbReference type="EC" id="5.3.3.12" evidence="8"/>
<dbReference type="InterPro" id="IPR001398">
    <property type="entry name" value="Macrophage_inhib_fac"/>
</dbReference>
<dbReference type="GO" id="GO:0005125">
    <property type="term" value="F:cytokine activity"/>
    <property type="evidence" value="ECO:0007669"/>
    <property type="project" value="UniProtKB-KW"/>
</dbReference>
<dbReference type="InterPro" id="IPR014347">
    <property type="entry name" value="Tautomerase/MIF_sf"/>
</dbReference>
<keyword evidence="4" id="KW-0964">Secreted</keyword>
<reference evidence="13" key="1">
    <citation type="submission" date="2021-01" db="EMBL/GenBank/DDBJ databases">
        <authorList>
            <person name="Corre E."/>
            <person name="Pelletier E."/>
            <person name="Niang G."/>
            <person name="Scheremetjew M."/>
            <person name="Finn R."/>
            <person name="Kale V."/>
            <person name="Holt S."/>
            <person name="Cochrane G."/>
            <person name="Meng A."/>
            <person name="Brown T."/>
            <person name="Cohen L."/>
        </authorList>
    </citation>
    <scope>NUCLEOTIDE SEQUENCE</scope>
    <source>
        <strain evidence="13">CCMP1661</strain>
    </source>
</reference>
<dbReference type="PANTHER" id="PTHR11954">
    <property type="entry name" value="D-DOPACHROME DECARBOXYLASE"/>
    <property type="match status" value="1"/>
</dbReference>
<evidence type="ECO:0000256" key="1">
    <source>
        <dbReference type="ARBA" id="ARBA00004613"/>
    </source>
</evidence>
<sequence>MPFANIITNVDLSAEQKQEVLDAVTGAVCSTLGKPDAYMAVNLTVSSSMMFGKSTDPCAVVNVQSIGFGRSSNKGTICSEISDTLSSVGIPAERVYVNFADFSASDWGMGGNMFG</sequence>
<evidence type="ECO:0000256" key="11">
    <source>
        <dbReference type="ARBA" id="ARBA00041912"/>
    </source>
</evidence>
<evidence type="ECO:0000256" key="2">
    <source>
        <dbReference type="ARBA" id="ARBA00005851"/>
    </source>
</evidence>
<accession>A0A7S2XZL5</accession>
<protein>
    <recommendedName>
        <fullName evidence="12">L-dopachrome isomerase</fullName>
        <ecNumber evidence="9">5.3.2.1</ecNumber>
        <ecNumber evidence="8">5.3.3.12</ecNumber>
    </recommendedName>
    <alternativeName>
        <fullName evidence="10">L-dopachrome tautomerase</fullName>
    </alternativeName>
    <alternativeName>
        <fullName evidence="11">Phenylpyruvate tautomerase</fullName>
    </alternativeName>
</protein>
<dbReference type="PANTHER" id="PTHR11954:SF6">
    <property type="entry name" value="MACROPHAGE MIGRATION INHIBITORY FACTOR"/>
    <property type="match status" value="1"/>
</dbReference>
<dbReference type="GO" id="GO:0005615">
    <property type="term" value="C:extracellular space"/>
    <property type="evidence" value="ECO:0007669"/>
    <property type="project" value="UniProtKB-KW"/>
</dbReference>
<keyword evidence="5" id="KW-0413">Isomerase</keyword>
<dbReference type="SUPFAM" id="SSF55331">
    <property type="entry name" value="Tautomerase/MIF"/>
    <property type="match status" value="1"/>
</dbReference>
<dbReference type="EMBL" id="HBHR01016735">
    <property type="protein sequence ID" value="CAD9868085.1"/>
    <property type="molecule type" value="Transcribed_RNA"/>
</dbReference>
<dbReference type="GO" id="GO:0004167">
    <property type="term" value="F:dopachrome isomerase activity"/>
    <property type="evidence" value="ECO:0007669"/>
    <property type="project" value="UniProtKB-EC"/>
</dbReference>
<evidence type="ECO:0000256" key="4">
    <source>
        <dbReference type="ARBA" id="ARBA00022525"/>
    </source>
</evidence>
<keyword evidence="3" id="KW-0202">Cytokine</keyword>
<comment type="catalytic activity">
    <reaction evidence="6">
        <text>3-phenylpyruvate = enol-phenylpyruvate</text>
        <dbReference type="Rhea" id="RHEA:17097"/>
        <dbReference type="ChEBI" id="CHEBI:16815"/>
        <dbReference type="ChEBI" id="CHEBI:18005"/>
        <dbReference type="EC" id="5.3.2.1"/>
    </reaction>
</comment>
<evidence type="ECO:0000256" key="6">
    <source>
        <dbReference type="ARBA" id="ARBA00036735"/>
    </source>
</evidence>
<evidence type="ECO:0000256" key="7">
    <source>
        <dbReference type="ARBA" id="ARBA00036823"/>
    </source>
</evidence>
<organism evidence="13">
    <name type="scientific">Fibrocapsa japonica</name>
    <dbReference type="NCBI Taxonomy" id="94617"/>
    <lineage>
        <taxon>Eukaryota</taxon>
        <taxon>Sar</taxon>
        <taxon>Stramenopiles</taxon>
        <taxon>Ochrophyta</taxon>
        <taxon>Raphidophyceae</taxon>
        <taxon>Chattonellales</taxon>
        <taxon>Chattonellaceae</taxon>
        <taxon>Fibrocapsa</taxon>
    </lineage>
</organism>
<proteinExistence type="inferred from homology"/>
<evidence type="ECO:0000256" key="9">
    <source>
        <dbReference type="ARBA" id="ARBA00039086"/>
    </source>
</evidence>
<evidence type="ECO:0000256" key="10">
    <source>
        <dbReference type="ARBA" id="ARBA00041631"/>
    </source>
</evidence>
<dbReference type="Pfam" id="PF01187">
    <property type="entry name" value="MIF"/>
    <property type="match status" value="1"/>
</dbReference>
<dbReference type="Gene3D" id="3.30.429.10">
    <property type="entry name" value="Macrophage Migration Inhibitory Factor"/>
    <property type="match status" value="1"/>
</dbReference>
<comment type="similarity">
    <text evidence="2">Belongs to the MIF family.</text>
</comment>
<evidence type="ECO:0000256" key="8">
    <source>
        <dbReference type="ARBA" id="ARBA00038932"/>
    </source>
</evidence>
<comment type="catalytic activity">
    <reaction evidence="7">
        <text>L-dopachrome = 5,6-dihydroxyindole-2-carboxylate</text>
        <dbReference type="Rhea" id="RHEA:13041"/>
        <dbReference type="ChEBI" id="CHEBI:16875"/>
        <dbReference type="ChEBI" id="CHEBI:57509"/>
        <dbReference type="EC" id="5.3.3.12"/>
    </reaction>
</comment>
<name>A0A7S2XZL5_9STRA</name>
<evidence type="ECO:0000313" key="13">
    <source>
        <dbReference type="EMBL" id="CAD9868085.1"/>
    </source>
</evidence>
<comment type="subcellular location">
    <subcellularLocation>
        <location evidence="1">Secreted</location>
    </subcellularLocation>
</comment>
<dbReference type="GO" id="GO:0050178">
    <property type="term" value="F:phenylpyruvate tautomerase activity"/>
    <property type="evidence" value="ECO:0007669"/>
    <property type="project" value="UniProtKB-EC"/>
</dbReference>
<dbReference type="EC" id="5.3.2.1" evidence="9"/>
<evidence type="ECO:0000256" key="12">
    <source>
        <dbReference type="ARBA" id="ARBA00042730"/>
    </source>
</evidence>
<dbReference type="AlphaFoldDB" id="A0A7S2XZL5"/>